<evidence type="ECO:0008006" key="3">
    <source>
        <dbReference type="Google" id="ProtNLM"/>
    </source>
</evidence>
<sequence>MTGETNGTTELPLVISVDDHVIEPAHLFESWLPAKYRDRGPKPLTAGIGELAYIGGKYKFTTDPDGQLTDWWQYEGDLFPTSGSSPPSASRATR</sequence>
<reference evidence="1 2" key="1">
    <citation type="journal article" date="2020" name="Int. J. Syst. Evol. Microbiol.">
        <title>Reclassification of Streptomyces castelarensis and Streptomyces sporoclivatus as later heterotypic synonyms of Streptomyces antimycoticus.</title>
        <authorList>
            <person name="Komaki H."/>
            <person name="Tamura T."/>
        </authorList>
    </citation>
    <scope>NUCLEOTIDE SEQUENCE [LARGE SCALE GENOMIC DNA]</scope>
    <source>
        <strain evidence="1 2">NBRC 13459</strain>
    </source>
</reference>
<dbReference type="EMBL" id="BJHW01000001">
    <property type="protein sequence ID" value="GDY55647.1"/>
    <property type="molecule type" value="Genomic_DNA"/>
</dbReference>
<comment type="caution">
    <text evidence="1">The sequence shown here is derived from an EMBL/GenBank/DDBJ whole genome shotgun (WGS) entry which is preliminary data.</text>
</comment>
<evidence type="ECO:0000313" key="2">
    <source>
        <dbReference type="Proteomes" id="UP000301309"/>
    </source>
</evidence>
<organism evidence="1 2">
    <name type="scientific">Streptomyces violaceusniger</name>
    <dbReference type="NCBI Taxonomy" id="68280"/>
    <lineage>
        <taxon>Bacteria</taxon>
        <taxon>Bacillati</taxon>
        <taxon>Actinomycetota</taxon>
        <taxon>Actinomycetes</taxon>
        <taxon>Kitasatosporales</taxon>
        <taxon>Streptomycetaceae</taxon>
        <taxon>Streptomyces</taxon>
        <taxon>Streptomyces violaceusniger group</taxon>
    </lineage>
</organism>
<name>A0A4D4LAM3_STRVO</name>
<gene>
    <name evidence="1" type="ORF">SVIO_062700</name>
</gene>
<dbReference type="Gene3D" id="3.20.20.140">
    <property type="entry name" value="Metal-dependent hydrolases"/>
    <property type="match status" value="1"/>
</dbReference>
<dbReference type="AlphaFoldDB" id="A0A4D4LAM3"/>
<keyword evidence="2" id="KW-1185">Reference proteome</keyword>
<proteinExistence type="predicted"/>
<protein>
    <recommendedName>
        <fullName evidence="3">Amidohydrolase-related domain-containing protein</fullName>
    </recommendedName>
</protein>
<accession>A0A4D4LAM3</accession>
<evidence type="ECO:0000313" key="1">
    <source>
        <dbReference type="EMBL" id="GDY55647.1"/>
    </source>
</evidence>
<dbReference type="Proteomes" id="UP000301309">
    <property type="component" value="Unassembled WGS sequence"/>
</dbReference>